<evidence type="ECO:0000256" key="1">
    <source>
        <dbReference type="ARBA" id="ARBA00004496"/>
    </source>
</evidence>
<evidence type="ECO:0000256" key="13">
    <source>
        <dbReference type="ARBA" id="ARBA00023288"/>
    </source>
</evidence>
<evidence type="ECO:0000259" key="16">
    <source>
        <dbReference type="Pfam" id="PF16205"/>
    </source>
</evidence>
<sequence length="158" mass="18130">MMDIQTEHAYQKQLTVFQNKKRVLLGETGKEKFPKYYKHIGLGFRAHKEATESTYFEKKCPYTGHVSIRGWILSDVVTKMKMQTTTVTHRDHISPISESTTDSRKAARTCEPLSPDFWDVRISDTVTVGECQPLSDTVCFYTLKVTKATDTGKQFQKL</sequence>
<protein>
    <recommendedName>
        <fullName evidence="14">Small ribosomal subunit protein uS17</fullName>
    </recommendedName>
    <alternativeName>
        <fullName evidence="15">40S ribosomal protein S11</fullName>
    </alternativeName>
</protein>
<evidence type="ECO:0000256" key="12">
    <source>
        <dbReference type="ARBA" id="ARBA00023274"/>
    </source>
</evidence>
<keyword evidence="12" id="KW-0687">Ribonucleoprotein</keyword>
<keyword evidence="6" id="KW-0699">rRNA-binding</keyword>
<keyword evidence="3" id="KW-0488">Methylation</keyword>
<evidence type="ECO:0000313" key="18">
    <source>
        <dbReference type="RefSeq" id="XP_025722486.1"/>
    </source>
</evidence>
<dbReference type="PANTHER" id="PTHR10744">
    <property type="entry name" value="40S RIBOSOMAL PROTEIN S11 FAMILY MEMBER"/>
    <property type="match status" value="1"/>
</dbReference>
<keyword evidence="8" id="KW-0164">Citrullination</keyword>
<evidence type="ECO:0000256" key="9">
    <source>
        <dbReference type="ARBA" id="ARBA00022980"/>
    </source>
</evidence>
<dbReference type="InterPro" id="IPR032440">
    <property type="entry name" value="Ribosomal_uS17_N"/>
</dbReference>
<dbReference type="GeneID" id="112819837"/>
<comment type="similarity">
    <text evidence="2">Belongs to the universal ribosomal protein uS17 family.</text>
</comment>
<feature type="domain" description="Small ribosomal subunit protein uS17 N-terminal" evidence="16">
    <location>
        <begin position="5"/>
        <end position="73"/>
    </location>
</feature>
<keyword evidence="4" id="KW-0963">Cytoplasm</keyword>
<evidence type="ECO:0000256" key="6">
    <source>
        <dbReference type="ARBA" id="ARBA00022730"/>
    </source>
</evidence>
<evidence type="ECO:0000256" key="3">
    <source>
        <dbReference type="ARBA" id="ARBA00022481"/>
    </source>
</evidence>
<keyword evidence="7" id="KW-0694">RNA-binding</keyword>
<keyword evidence="11" id="KW-0564">Palmitate</keyword>
<evidence type="ECO:0000256" key="2">
    <source>
        <dbReference type="ARBA" id="ARBA00010254"/>
    </source>
</evidence>
<evidence type="ECO:0000256" key="10">
    <source>
        <dbReference type="ARBA" id="ARBA00022990"/>
    </source>
</evidence>
<evidence type="ECO:0000256" key="8">
    <source>
        <dbReference type="ARBA" id="ARBA00022934"/>
    </source>
</evidence>
<evidence type="ECO:0000256" key="5">
    <source>
        <dbReference type="ARBA" id="ARBA00022553"/>
    </source>
</evidence>
<reference key="1">
    <citation type="submission" date="2019-01" db="UniProtKB">
        <authorList>
            <consortium name="RefSeq"/>
        </authorList>
    </citation>
    <scope>IDENTIFICATION</scope>
</reference>
<evidence type="ECO:0000256" key="11">
    <source>
        <dbReference type="ARBA" id="ARBA00023139"/>
    </source>
</evidence>
<dbReference type="SUPFAM" id="SSF50249">
    <property type="entry name" value="Nucleic acid-binding proteins"/>
    <property type="match status" value="1"/>
</dbReference>
<keyword evidence="13" id="KW-0449">Lipoprotein</keyword>
<dbReference type="FunFam" id="2.40.50.1000:FF:000008">
    <property type="entry name" value="40S ribosomal protein S11"/>
    <property type="match status" value="1"/>
</dbReference>
<evidence type="ECO:0000256" key="7">
    <source>
        <dbReference type="ARBA" id="ARBA00022884"/>
    </source>
</evidence>
<gene>
    <name evidence="18" type="primary">LOC112819837</name>
</gene>
<accession>A0A3Q7Q2F2</accession>
<evidence type="ECO:0000256" key="14">
    <source>
        <dbReference type="ARBA" id="ARBA00035164"/>
    </source>
</evidence>
<dbReference type="InParanoid" id="A0A3Q7Q2F2"/>
<keyword evidence="10" id="KW-0007">Acetylation</keyword>
<dbReference type="RefSeq" id="XP_025722486.1">
    <property type="nucleotide sequence ID" value="XM_025866701.1"/>
</dbReference>
<proteinExistence type="inferred from homology"/>
<dbReference type="PANTHER" id="PTHR10744:SF52">
    <property type="entry name" value="SMALL RIBOSOMAL SUBUNIT PROTEIN US17"/>
    <property type="match status" value="1"/>
</dbReference>
<dbReference type="GO" id="GO:0022627">
    <property type="term" value="C:cytosolic small ribosomal subunit"/>
    <property type="evidence" value="ECO:0007669"/>
    <property type="project" value="TreeGrafter"/>
</dbReference>
<dbReference type="GO" id="GO:0006412">
    <property type="term" value="P:translation"/>
    <property type="evidence" value="ECO:0007669"/>
    <property type="project" value="InterPro"/>
</dbReference>
<reference evidence="18" key="2">
    <citation type="submission" date="2025-08" db="UniProtKB">
        <authorList>
            <consortium name="RefSeq"/>
        </authorList>
    </citation>
    <scope>IDENTIFICATION</scope>
    <source>
        <tissue evidence="18">Blood</tissue>
    </source>
</reference>
<evidence type="ECO:0000313" key="17">
    <source>
        <dbReference type="Proteomes" id="UP000286641"/>
    </source>
</evidence>
<organism evidence="17 18">
    <name type="scientific">Callorhinus ursinus</name>
    <name type="common">Northern fur seal</name>
    <dbReference type="NCBI Taxonomy" id="34884"/>
    <lineage>
        <taxon>Eukaryota</taxon>
        <taxon>Metazoa</taxon>
        <taxon>Chordata</taxon>
        <taxon>Craniata</taxon>
        <taxon>Vertebrata</taxon>
        <taxon>Euteleostomi</taxon>
        <taxon>Mammalia</taxon>
        <taxon>Eutheria</taxon>
        <taxon>Laurasiatheria</taxon>
        <taxon>Carnivora</taxon>
        <taxon>Caniformia</taxon>
        <taxon>Pinnipedia</taxon>
        <taxon>Otariidae</taxon>
        <taxon>Callorhinus</taxon>
    </lineage>
</organism>
<dbReference type="InterPro" id="IPR012340">
    <property type="entry name" value="NA-bd_OB-fold"/>
</dbReference>
<evidence type="ECO:0000256" key="15">
    <source>
        <dbReference type="ARBA" id="ARBA00035471"/>
    </source>
</evidence>
<dbReference type="GO" id="GO:0003735">
    <property type="term" value="F:structural constituent of ribosome"/>
    <property type="evidence" value="ECO:0007669"/>
    <property type="project" value="InterPro"/>
</dbReference>
<name>A0A3Q7Q2F2_CALUR</name>
<dbReference type="Proteomes" id="UP000286641">
    <property type="component" value="Unplaced"/>
</dbReference>
<dbReference type="Gene3D" id="2.40.50.1000">
    <property type="match status" value="1"/>
</dbReference>
<keyword evidence="17" id="KW-1185">Reference proteome</keyword>
<keyword evidence="5" id="KW-0597">Phosphoprotein</keyword>
<evidence type="ECO:0000256" key="4">
    <source>
        <dbReference type="ARBA" id="ARBA00022490"/>
    </source>
</evidence>
<dbReference type="Pfam" id="PF16205">
    <property type="entry name" value="Ribosomal_S17_N"/>
    <property type="match status" value="1"/>
</dbReference>
<dbReference type="GO" id="GO:0019843">
    <property type="term" value="F:rRNA binding"/>
    <property type="evidence" value="ECO:0007669"/>
    <property type="project" value="UniProtKB-KW"/>
</dbReference>
<comment type="subcellular location">
    <subcellularLocation>
        <location evidence="1">Cytoplasm</location>
    </subcellularLocation>
</comment>
<dbReference type="AlphaFoldDB" id="A0A3Q7Q2F2"/>
<keyword evidence="9" id="KW-0689">Ribosomal protein</keyword>
<dbReference type="InterPro" id="IPR000266">
    <property type="entry name" value="Ribosomal_uS17"/>
</dbReference>